<reference evidence="2" key="2">
    <citation type="submission" date="2023-02" db="EMBL/GenBank/DDBJ databases">
        <title>Pectobacterium carotovorum subsp. carotovorum NBRC 12380.</title>
        <authorList>
            <person name="Ichikawa N."/>
            <person name="Sato H."/>
            <person name="Tonouchi N."/>
        </authorList>
    </citation>
    <scope>NUCLEOTIDE SEQUENCE</scope>
    <source>
        <strain evidence="2">NBRC 12380</strain>
    </source>
</reference>
<evidence type="ECO:0008006" key="5">
    <source>
        <dbReference type="Google" id="ProtNLM"/>
    </source>
</evidence>
<keyword evidence="3" id="KW-1185">Reference proteome</keyword>
<dbReference type="Proteomes" id="UP001058167">
    <property type="component" value="Unassembled WGS sequence"/>
</dbReference>
<accession>A0AAI9L281</accession>
<dbReference type="AlphaFoldDB" id="A0AAI9L281"/>
<evidence type="ECO:0000313" key="2">
    <source>
        <dbReference type="EMBL" id="GLV70453.1"/>
    </source>
</evidence>
<dbReference type="EMBL" id="BSRL01000006">
    <property type="protein sequence ID" value="GLV70453.1"/>
    <property type="molecule type" value="Genomic_DNA"/>
</dbReference>
<dbReference type="Proteomes" id="UP001165145">
    <property type="component" value="Unassembled WGS sequence"/>
</dbReference>
<sequence>MNIQELTKEIESWAVDAGQETVAIEITKRFFLAGGDPHIRLHEIEQRGVADWKSINNNRQQIFRWLRSDSRAAQRKIQLLAPVMLAALPGERRARLQNDRSVNYLTAVAIREFSTAMSAVLLGCCDMSQRINKATEAMYALLPVTQQLVA</sequence>
<reference evidence="1" key="1">
    <citation type="submission" date="2022-06" db="EMBL/GenBank/DDBJ databases">
        <title>Draft genome sequences of Pectobacterium carotovorum subsp. carotovorum str. NBRC12380.</title>
        <authorList>
            <person name="Wakabayashi Y."/>
            <person name="Kojima K."/>
        </authorList>
    </citation>
    <scope>NUCLEOTIDE SEQUENCE</scope>
    <source>
        <strain evidence="1">NBRC 12380</strain>
    </source>
</reference>
<protein>
    <recommendedName>
        <fullName evidence="5">tRNA-(Guanine-N1)-methyltransferase</fullName>
    </recommendedName>
</protein>
<evidence type="ECO:0000313" key="1">
    <source>
        <dbReference type="EMBL" id="GKX48009.1"/>
    </source>
</evidence>
<dbReference type="EMBL" id="BRLF01000006">
    <property type="protein sequence ID" value="GKX48009.1"/>
    <property type="molecule type" value="Genomic_DNA"/>
</dbReference>
<evidence type="ECO:0000313" key="3">
    <source>
        <dbReference type="Proteomes" id="UP001058167"/>
    </source>
</evidence>
<organism evidence="2 4">
    <name type="scientific">Pectobacterium carotovorum subsp. carotovorum</name>
    <name type="common">Erwinia carotovora subsp. carotovora</name>
    <dbReference type="NCBI Taxonomy" id="555"/>
    <lineage>
        <taxon>Bacteria</taxon>
        <taxon>Pseudomonadati</taxon>
        <taxon>Pseudomonadota</taxon>
        <taxon>Gammaproteobacteria</taxon>
        <taxon>Enterobacterales</taxon>
        <taxon>Pectobacteriaceae</taxon>
        <taxon>Pectobacterium</taxon>
    </lineage>
</organism>
<dbReference type="RefSeq" id="WP_261867060.1">
    <property type="nucleotide sequence ID" value="NZ_BRLF01000006.1"/>
</dbReference>
<dbReference type="Gene3D" id="1.10.3600.10">
    <property type="entry name" value="Putative bacterial toxin ydaT"/>
    <property type="match status" value="1"/>
</dbReference>
<dbReference type="InterPro" id="IPR037042">
    <property type="entry name" value="YdaT-like_sf"/>
</dbReference>
<dbReference type="InterPro" id="IPR009364">
    <property type="entry name" value="YdaT-like"/>
</dbReference>
<proteinExistence type="predicted"/>
<gene>
    <name evidence="2" type="ORF">Pcaca03_28970</name>
    <name evidence="1" type="ORF">SOASR016_27610</name>
</gene>
<comment type="caution">
    <text evidence="2">The sequence shown here is derived from an EMBL/GenBank/DDBJ whole genome shotgun (WGS) entry which is preliminary data.</text>
</comment>
<name>A0AAI9L281_PECCC</name>
<evidence type="ECO:0000313" key="4">
    <source>
        <dbReference type="Proteomes" id="UP001165145"/>
    </source>
</evidence>
<dbReference type="Pfam" id="PF06254">
    <property type="entry name" value="YdaT_toxin"/>
    <property type="match status" value="1"/>
</dbReference>